<evidence type="ECO:0000313" key="10">
    <source>
        <dbReference type="Proteomes" id="UP000639403"/>
    </source>
</evidence>
<reference evidence="9" key="2">
    <citation type="journal article" name="Front. Microbiol.">
        <title>Degradative Capacity of Two Strains of Rhodonia placenta: From Phenotype to Genotype.</title>
        <authorList>
            <person name="Kolle M."/>
            <person name="Horta M.A.C."/>
            <person name="Nowrousian M."/>
            <person name="Ohm R.A."/>
            <person name="Benz J.P."/>
            <person name="Pilgard A."/>
        </authorList>
    </citation>
    <scope>NUCLEOTIDE SEQUENCE</scope>
    <source>
        <strain evidence="9">FPRL280</strain>
    </source>
</reference>
<feature type="compositionally biased region" description="Pro residues" evidence="7">
    <location>
        <begin position="1"/>
        <end position="10"/>
    </location>
</feature>
<evidence type="ECO:0000313" key="9">
    <source>
        <dbReference type="EMBL" id="KAF9808699.1"/>
    </source>
</evidence>
<feature type="region of interest" description="Disordered" evidence="7">
    <location>
        <begin position="157"/>
        <end position="194"/>
    </location>
</feature>
<name>A0A8H7NXV6_9APHY</name>
<comment type="similarity">
    <text evidence="2">Belongs to the ERF4 family.</text>
</comment>
<comment type="caution">
    <text evidence="9">The sequence shown here is derived from an EMBL/GenBank/DDBJ whole genome shotgun (WGS) entry which is preliminary data.</text>
</comment>
<accession>A0A8H7NXV6</accession>
<dbReference type="GO" id="GO:0031211">
    <property type="term" value="C:endoplasmic reticulum palmitoyltransferase complex"/>
    <property type="evidence" value="ECO:0007669"/>
    <property type="project" value="TreeGrafter"/>
</dbReference>
<proteinExistence type="inferred from homology"/>
<keyword evidence="5" id="KW-0256">Endoplasmic reticulum</keyword>
<dbReference type="Pfam" id="PF10256">
    <property type="entry name" value="Erf4"/>
    <property type="match status" value="1"/>
</dbReference>
<organism evidence="9 10">
    <name type="scientific">Rhodonia placenta</name>
    <dbReference type="NCBI Taxonomy" id="104341"/>
    <lineage>
        <taxon>Eukaryota</taxon>
        <taxon>Fungi</taxon>
        <taxon>Dikarya</taxon>
        <taxon>Basidiomycota</taxon>
        <taxon>Agaricomycotina</taxon>
        <taxon>Agaricomycetes</taxon>
        <taxon>Polyporales</taxon>
        <taxon>Adustoporiaceae</taxon>
        <taxon>Rhodonia</taxon>
    </lineage>
</organism>
<evidence type="ECO:0000256" key="2">
    <source>
        <dbReference type="ARBA" id="ARBA00007732"/>
    </source>
</evidence>
<evidence type="ECO:0000256" key="3">
    <source>
        <dbReference type="ARBA" id="ARBA00011396"/>
    </source>
</evidence>
<comment type="subunit">
    <text evidence="3">Interacts with ERF2.</text>
</comment>
<feature type="domain" description="Golgin subfamily A member 7/ERF4" evidence="8">
    <location>
        <begin position="251"/>
        <end position="363"/>
    </location>
</feature>
<evidence type="ECO:0000256" key="6">
    <source>
        <dbReference type="ARBA" id="ARBA00023136"/>
    </source>
</evidence>
<protein>
    <recommendedName>
        <fullName evidence="4">Ras modification protein ERF4</fullName>
    </recommendedName>
</protein>
<feature type="compositionally biased region" description="Basic and acidic residues" evidence="7">
    <location>
        <begin position="162"/>
        <end position="173"/>
    </location>
</feature>
<evidence type="ECO:0000256" key="7">
    <source>
        <dbReference type="SAM" id="MobiDB-lite"/>
    </source>
</evidence>
<comment type="subcellular location">
    <subcellularLocation>
        <location evidence="1">Endoplasmic reticulum membrane</location>
        <topology evidence="1">Peripheral membrane protein</topology>
    </subcellularLocation>
</comment>
<evidence type="ECO:0000256" key="1">
    <source>
        <dbReference type="ARBA" id="ARBA00004406"/>
    </source>
</evidence>
<reference evidence="9" key="1">
    <citation type="submission" date="2020-11" db="EMBL/GenBank/DDBJ databases">
        <authorList>
            <person name="Koelle M."/>
            <person name="Horta M.A.C."/>
            <person name="Nowrousian M."/>
            <person name="Ohm R.A."/>
            <person name="Benz P."/>
            <person name="Pilgard A."/>
        </authorList>
    </citation>
    <scope>NUCLEOTIDE SEQUENCE</scope>
    <source>
        <strain evidence="9">FPRL280</strain>
    </source>
</reference>
<gene>
    <name evidence="9" type="ORF">IEO21_07786</name>
</gene>
<dbReference type="GO" id="GO:0005789">
    <property type="term" value="C:endoplasmic reticulum membrane"/>
    <property type="evidence" value="ECO:0007669"/>
    <property type="project" value="UniProtKB-SubCell"/>
</dbReference>
<dbReference type="PANTHER" id="PTHR13254:SF0">
    <property type="entry name" value="GOLGIN SUBFAMILY A MEMBER 7_ERF4 DOMAIN-CONTAINING PROTEIN"/>
    <property type="match status" value="1"/>
</dbReference>
<feature type="compositionally biased region" description="Low complexity" evidence="7">
    <location>
        <begin position="11"/>
        <end position="20"/>
    </location>
</feature>
<dbReference type="PANTHER" id="PTHR13254">
    <property type="entry name" value="GOLGI AUTOANTIGEN, GOLGIN SUBFAMILY A, 7"/>
    <property type="match status" value="1"/>
</dbReference>
<dbReference type="GO" id="GO:0006612">
    <property type="term" value="P:protein targeting to membrane"/>
    <property type="evidence" value="ECO:0007669"/>
    <property type="project" value="TreeGrafter"/>
</dbReference>
<dbReference type="AlphaFoldDB" id="A0A8H7NXV6"/>
<keyword evidence="6" id="KW-0472">Membrane</keyword>
<feature type="region of interest" description="Disordered" evidence="7">
    <location>
        <begin position="1"/>
        <end position="117"/>
    </location>
</feature>
<dbReference type="InterPro" id="IPR051371">
    <property type="entry name" value="Ras_palmitoyltransferase"/>
</dbReference>
<dbReference type="Proteomes" id="UP000639403">
    <property type="component" value="Unassembled WGS sequence"/>
</dbReference>
<evidence type="ECO:0000259" key="8">
    <source>
        <dbReference type="Pfam" id="PF10256"/>
    </source>
</evidence>
<dbReference type="InterPro" id="IPR019383">
    <property type="entry name" value="Golgin_A_7/ERF4"/>
</dbReference>
<evidence type="ECO:0000256" key="4">
    <source>
        <dbReference type="ARBA" id="ARBA00018463"/>
    </source>
</evidence>
<sequence>MSVEPPPPRSSPRASPSLSSHTDPHPPRAATPETADTHAEEDEWKAAAGEGTDESGGSTSASRAGAPRAEPDLASDPELVQRMAMMGFRPSPTTDTARHPLTPLDTHAEPRTPDSEMDIGALSASWREDDLGSATTADSKDGVPSADHALHIAFGAAGAQHAHTDEHPLRLDVHPPSPPPWETMDPPATNGGRDPYGSSHTRIVHEFSGTKPLRSRPLIPYSSYYFGPPPPDAAYGTPPVGQIGVHHPREVVRIERDYSAGELPQFAAVYPLEFEGRLTPTQFLETVNDINEILISAHSLGHSFLDNTLSFFTLQASRLVKMSHYEKEMRRLQRLIEDRNARLYNPVGLNILWPRRVAFMFLEIEYYVRICHLRLIHLVAEGCFFPAVTAAIQMCRCAPHPPPSFPACRLPSPPEFHPRLHSSPSLVPLPRPAC</sequence>
<feature type="compositionally biased region" description="Low complexity" evidence="7">
    <location>
        <begin position="46"/>
        <end position="68"/>
    </location>
</feature>
<evidence type="ECO:0000256" key="5">
    <source>
        <dbReference type="ARBA" id="ARBA00022824"/>
    </source>
</evidence>
<dbReference type="EMBL" id="JADOXO010000235">
    <property type="protein sequence ID" value="KAF9808699.1"/>
    <property type="molecule type" value="Genomic_DNA"/>
</dbReference>